<feature type="region of interest" description="Disordered" evidence="2">
    <location>
        <begin position="203"/>
        <end position="251"/>
    </location>
</feature>
<feature type="region of interest" description="Disordered" evidence="2">
    <location>
        <begin position="327"/>
        <end position="391"/>
    </location>
</feature>
<name>A0A9W6U9L5_9STRA</name>
<proteinExistence type="predicted"/>
<keyword evidence="1 3" id="KW-0732">Signal</keyword>
<feature type="domain" description="CBM1" evidence="4">
    <location>
        <begin position="82"/>
        <end position="118"/>
    </location>
</feature>
<dbReference type="EMBL" id="BSXT01000494">
    <property type="protein sequence ID" value="GMF28696.1"/>
    <property type="molecule type" value="Genomic_DNA"/>
</dbReference>
<dbReference type="PROSITE" id="PS51164">
    <property type="entry name" value="CBM1_2"/>
    <property type="match status" value="1"/>
</dbReference>
<evidence type="ECO:0000256" key="2">
    <source>
        <dbReference type="SAM" id="MobiDB-lite"/>
    </source>
</evidence>
<evidence type="ECO:0000313" key="5">
    <source>
        <dbReference type="EMBL" id="GMF28696.1"/>
    </source>
</evidence>
<dbReference type="AlphaFoldDB" id="A0A9W6U9L5"/>
<dbReference type="SMART" id="SM00236">
    <property type="entry name" value="fCBD"/>
    <property type="match status" value="2"/>
</dbReference>
<dbReference type="SUPFAM" id="SSF57180">
    <property type="entry name" value="Cellulose-binding domain"/>
    <property type="match status" value="2"/>
</dbReference>
<gene>
    <name evidence="5" type="ORF">Pfra01_000599100</name>
</gene>
<feature type="compositionally biased region" description="Pro residues" evidence="2">
    <location>
        <begin position="239"/>
        <end position="250"/>
    </location>
</feature>
<dbReference type="GO" id="GO:0005576">
    <property type="term" value="C:extracellular region"/>
    <property type="evidence" value="ECO:0007669"/>
    <property type="project" value="InterPro"/>
</dbReference>
<comment type="caution">
    <text evidence="5">The sequence shown here is derived from an EMBL/GenBank/DDBJ whole genome shotgun (WGS) entry which is preliminary data.</text>
</comment>
<evidence type="ECO:0000256" key="3">
    <source>
        <dbReference type="SAM" id="SignalP"/>
    </source>
</evidence>
<sequence length="426" mass="44581">MAALRFVAVLVTLAALMLATVSASNLRQLNDVATPQASSSSGSAENAQHATQDATPASDSSSRVVETQSSVADVSANAGDVDGVRAWAQCGGLYYLGETRCQPHTFCKQLSDFISVCFPESRPTEKVIRLELRCRVSIWVSCSVIDCSWALPGAVGGGDTPASNRHHCPFSQVDFNMGMKLQLLVGVAVAVAVTSASAQDLAAETQRQDSGSSQDESEYGDGGAFSDSDSGSFANQPETPAPRPTSPPVAQPVIDSVKMFGQCGGVFYTGSTMCADPDARSSTSLFAFRSARSRISMLKLRVVLSFAVAALVALTSINNVAAQLEPQVPDESSQLDNEPSDSGSGGGYDAGETAAPAVKDPPPEYDHTPTPTKATPTNKSPDDGAYEFPFGDETVPRWGPCDGSVRCAKNTYCKLLGTGMSICYPA</sequence>
<dbReference type="Proteomes" id="UP001165121">
    <property type="component" value="Unassembled WGS sequence"/>
</dbReference>
<feature type="chain" id="PRO_5040845588" evidence="3">
    <location>
        <begin position="24"/>
        <end position="426"/>
    </location>
</feature>
<reference evidence="5" key="1">
    <citation type="submission" date="2023-04" db="EMBL/GenBank/DDBJ databases">
        <title>Phytophthora fragariaefolia NBRC 109709.</title>
        <authorList>
            <person name="Ichikawa N."/>
            <person name="Sato H."/>
            <person name="Tonouchi N."/>
        </authorList>
    </citation>
    <scope>NUCLEOTIDE SEQUENCE</scope>
    <source>
        <strain evidence="5">NBRC 109709</strain>
    </source>
</reference>
<feature type="signal peptide" evidence="3">
    <location>
        <begin position="1"/>
        <end position="23"/>
    </location>
</feature>
<dbReference type="OrthoDB" id="127746at2759"/>
<feature type="compositionally biased region" description="Low complexity" evidence="2">
    <location>
        <begin position="224"/>
        <end position="238"/>
    </location>
</feature>
<accession>A0A9W6U9L5</accession>
<evidence type="ECO:0000259" key="4">
    <source>
        <dbReference type="PROSITE" id="PS51164"/>
    </source>
</evidence>
<keyword evidence="6" id="KW-1185">Reference proteome</keyword>
<evidence type="ECO:0000256" key="1">
    <source>
        <dbReference type="ARBA" id="ARBA00022729"/>
    </source>
</evidence>
<dbReference type="InterPro" id="IPR000254">
    <property type="entry name" value="CBD"/>
</dbReference>
<protein>
    <submittedName>
        <fullName evidence="5">Unnamed protein product</fullName>
    </submittedName>
</protein>
<evidence type="ECO:0000313" key="6">
    <source>
        <dbReference type="Proteomes" id="UP001165121"/>
    </source>
</evidence>
<dbReference type="Pfam" id="PF00734">
    <property type="entry name" value="CBM_1"/>
    <property type="match status" value="2"/>
</dbReference>
<dbReference type="InterPro" id="IPR035971">
    <property type="entry name" value="CBD_sf"/>
</dbReference>
<dbReference type="GO" id="GO:0030248">
    <property type="term" value="F:cellulose binding"/>
    <property type="evidence" value="ECO:0007669"/>
    <property type="project" value="InterPro"/>
</dbReference>
<organism evidence="5 6">
    <name type="scientific">Phytophthora fragariaefolia</name>
    <dbReference type="NCBI Taxonomy" id="1490495"/>
    <lineage>
        <taxon>Eukaryota</taxon>
        <taxon>Sar</taxon>
        <taxon>Stramenopiles</taxon>
        <taxon>Oomycota</taxon>
        <taxon>Peronosporomycetes</taxon>
        <taxon>Peronosporales</taxon>
        <taxon>Peronosporaceae</taxon>
        <taxon>Phytophthora</taxon>
    </lineage>
</organism>
<feature type="region of interest" description="Disordered" evidence="2">
    <location>
        <begin position="34"/>
        <end position="63"/>
    </location>
</feature>
<feature type="compositionally biased region" description="Low complexity" evidence="2">
    <location>
        <begin position="368"/>
        <end position="377"/>
    </location>
</feature>
<dbReference type="GO" id="GO:0005975">
    <property type="term" value="P:carbohydrate metabolic process"/>
    <property type="evidence" value="ECO:0007669"/>
    <property type="project" value="InterPro"/>
</dbReference>